<sequence>MLSAGLSQASGKLLAALLAAIPGTGKHPDPSTAATVQIQMSRTLASLLSFAKVYKNSELRLS</sequence>
<comment type="caution">
    <text evidence="1">The sequence shown here is derived from an EMBL/GenBank/DDBJ whole genome shotgun (WGS) entry which is preliminary data.</text>
</comment>
<proteinExistence type="predicted"/>
<evidence type="ECO:0000313" key="2">
    <source>
        <dbReference type="Proteomes" id="UP000784294"/>
    </source>
</evidence>
<reference evidence="1" key="1">
    <citation type="submission" date="2018-11" db="EMBL/GenBank/DDBJ databases">
        <authorList>
            <consortium name="Pathogen Informatics"/>
        </authorList>
    </citation>
    <scope>NUCLEOTIDE SEQUENCE</scope>
</reference>
<keyword evidence="2" id="KW-1185">Reference proteome</keyword>
<evidence type="ECO:0000313" key="1">
    <source>
        <dbReference type="EMBL" id="VEL27702.1"/>
    </source>
</evidence>
<dbReference type="AlphaFoldDB" id="A0A448X4C3"/>
<accession>A0A448X4C3</accession>
<name>A0A448X4C3_9PLAT</name>
<dbReference type="EMBL" id="CAAALY010089216">
    <property type="protein sequence ID" value="VEL27702.1"/>
    <property type="molecule type" value="Genomic_DNA"/>
</dbReference>
<protein>
    <submittedName>
        <fullName evidence="1">Uncharacterized protein</fullName>
    </submittedName>
</protein>
<organism evidence="1 2">
    <name type="scientific">Protopolystoma xenopodis</name>
    <dbReference type="NCBI Taxonomy" id="117903"/>
    <lineage>
        <taxon>Eukaryota</taxon>
        <taxon>Metazoa</taxon>
        <taxon>Spiralia</taxon>
        <taxon>Lophotrochozoa</taxon>
        <taxon>Platyhelminthes</taxon>
        <taxon>Monogenea</taxon>
        <taxon>Polyopisthocotylea</taxon>
        <taxon>Polystomatidea</taxon>
        <taxon>Polystomatidae</taxon>
        <taxon>Protopolystoma</taxon>
    </lineage>
</organism>
<dbReference type="Proteomes" id="UP000784294">
    <property type="component" value="Unassembled WGS sequence"/>
</dbReference>
<gene>
    <name evidence="1" type="ORF">PXEA_LOCUS21142</name>
</gene>